<evidence type="ECO:0000313" key="22">
    <source>
        <dbReference type="Proteomes" id="UP000694523"/>
    </source>
</evidence>
<comment type="subunit">
    <text evidence="13">Homodimer. Interacts with PCNA; interaction is disrupted in response to UV irradiation.</text>
</comment>
<evidence type="ECO:0000256" key="4">
    <source>
        <dbReference type="ARBA" id="ARBA00022723"/>
    </source>
</evidence>
<evidence type="ECO:0000313" key="21">
    <source>
        <dbReference type="Ensembl" id="ENSNMLP00000044317.1"/>
    </source>
</evidence>
<keyword evidence="6" id="KW-0460">Magnesium</keyword>
<dbReference type="GO" id="GO:0008413">
    <property type="term" value="F:8-oxo-7,8-dihydroguanosine triphosphate pyrophosphatase activity"/>
    <property type="evidence" value="ECO:0007669"/>
    <property type="project" value="UniProtKB-ARBA"/>
</dbReference>
<dbReference type="InterPro" id="IPR000086">
    <property type="entry name" value="NUDIX_hydrolase_dom"/>
</dbReference>
<evidence type="ECO:0000256" key="1">
    <source>
        <dbReference type="ARBA" id="ARBA00001936"/>
    </source>
</evidence>
<evidence type="ECO:0000256" key="19">
    <source>
        <dbReference type="SAM" id="MobiDB-lite"/>
    </source>
</evidence>
<comment type="similarity">
    <text evidence="3 18">Belongs to the Nudix hydrolase family.</text>
</comment>
<comment type="cofactor">
    <cofactor evidence="1">
        <name>Mn(2+)</name>
        <dbReference type="ChEBI" id="CHEBI:29035"/>
    </cofactor>
</comment>
<reference evidence="21" key="1">
    <citation type="submission" date="2025-08" db="UniProtKB">
        <authorList>
            <consortium name="Ensembl"/>
        </authorList>
    </citation>
    <scope>IDENTIFICATION</scope>
</reference>
<keyword evidence="5 18" id="KW-0378">Hydrolase</keyword>
<evidence type="ECO:0000256" key="16">
    <source>
        <dbReference type="ARBA" id="ARBA00077398"/>
    </source>
</evidence>
<organism evidence="21 22">
    <name type="scientific">Neogobius melanostomus</name>
    <name type="common">round goby</name>
    <dbReference type="NCBI Taxonomy" id="47308"/>
    <lineage>
        <taxon>Eukaryota</taxon>
        <taxon>Metazoa</taxon>
        <taxon>Chordata</taxon>
        <taxon>Craniata</taxon>
        <taxon>Vertebrata</taxon>
        <taxon>Euteleostomi</taxon>
        <taxon>Actinopterygii</taxon>
        <taxon>Neopterygii</taxon>
        <taxon>Teleostei</taxon>
        <taxon>Neoteleostei</taxon>
        <taxon>Acanthomorphata</taxon>
        <taxon>Gobiaria</taxon>
        <taxon>Gobiiformes</taxon>
        <taxon>Gobioidei</taxon>
        <taxon>Gobiidae</taxon>
        <taxon>Benthophilinae</taxon>
        <taxon>Neogobiini</taxon>
        <taxon>Neogobius</taxon>
    </lineage>
</organism>
<dbReference type="PANTHER" id="PTHR16099:SF5">
    <property type="entry name" value="NUCLEOTIDE TRIPHOSPHATE DIPHOSPHATASE NUDT15"/>
    <property type="match status" value="1"/>
</dbReference>
<evidence type="ECO:0000256" key="9">
    <source>
        <dbReference type="ARBA" id="ARBA00036800"/>
    </source>
</evidence>
<accession>A0A8C6V0D7</accession>
<dbReference type="Pfam" id="PF00293">
    <property type="entry name" value="NUDIX"/>
    <property type="match status" value="1"/>
</dbReference>
<evidence type="ECO:0000256" key="13">
    <source>
        <dbReference type="ARBA" id="ARBA00062087"/>
    </source>
</evidence>
<dbReference type="CDD" id="cd04678">
    <property type="entry name" value="NUDIX_MTH2_Nudt15"/>
    <property type="match status" value="1"/>
</dbReference>
<feature type="domain" description="Nudix hydrolase" evidence="20">
    <location>
        <begin position="6"/>
        <end position="141"/>
    </location>
</feature>
<dbReference type="InterPro" id="IPR020084">
    <property type="entry name" value="NUDIX_hydrolase_CS"/>
</dbReference>
<comment type="catalytic activity">
    <reaction evidence="9">
        <text>a ribonucleoside 5'-triphosphate + H2O = a ribonucleoside 5'-phosphate + diphosphate + H(+)</text>
        <dbReference type="Rhea" id="RHEA:23996"/>
        <dbReference type="ChEBI" id="CHEBI:15377"/>
        <dbReference type="ChEBI" id="CHEBI:15378"/>
        <dbReference type="ChEBI" id="CHEBI:33019"/>
        <dbReference type="ChEBI" id="CHEBI:58043"/>
        <dbReference type="ChEBI" id="CHEBI:61557"/>
        <dbReference type="EC" id="3.6.1.9"/>
    </reaction>
</comment>
<dbReference type="Proteomes" id="UP000694523">
    <property type="component" value="Unplaced"/>
</dbReference>
<feature type="compositionally biased region" description="Basic and acidic residues" evidence="19">
    <location>
        <begin position="100"/>
        <end position="113"/>
    </location>
</feature>
<dbReference type="PANTHER" id="PTHR16099">
    <property type="entry name" value="8-OXO-DGTP DIPHOSPHATES NUDT15"/>
    <property type="match status" value="1"/>
</dbReference>
<feature type="region of interest" description="Disordered" evidence="19">
    <location>
        <begin position="100"/>
        <end position="120"/>
    </location>
</feature>
<evidence type="ECO:0000256" key="15">
    <source>
        <dbReference type="ARBA" id="ARBA00076736"/>
    </source>
</evidence>
<dbReference type="Gene3D" id="3.90.79.10">
    <property type="entry name" value="Nucleoside Triphosphate Pyrophosphohydrolase"/>
    <property type="match status" value="1"/>
</dbReference>
<evidence type="ECO:0000256" key="2">
    <source>
        <dbReference type="ARBA" id="ARBA00001946"/>
    </source>
</evidence>
<dbReference type="GO" id="GO:0006203">
    <property type="term" value="P:dGTP catabolic process"/>
    <property type="evidence" value="ECO:0007669"/>
    <property type="project" value="TreeGrafter"/>
</dbReference>
<dbReference type="PROSITE" id="PS00893">
    <property type="entry name" value="NUDIX_BOX"/>
    <property type="match status" value="1"/>
</dbReference>
<name>A0A8C6V0D7_9GOBI</name>
<comment type="catalytic activity">
    <reaction evidence="8">
        <text>a 2'-deoxyribonucleoside 5'-triphosphate + H2O = a 2'-deoxyribonucleoside 5'-phosphate + diphosphate + H(+)</text>
        <dbReference type="Rhea" id="RHEA:44644"/>
        <dbReference type="ChEBI" id="CHEBI:15377"/>
        <dbReference type="ChEBI" id="CHEBI:15378"/>
        <dbReference type="ChEBI" id="CHEBI:33019"/>
        <dbReference type="ChEBI" id="CHEBI:61560"/>
        <dbReference type="ChEBI" id="CHEBI:65317"/>
        <dbReference type="EC" id="3.6.1.9"/>
    </reaction>
</comment>
<comment type="cofactor">
    <cofactor evidence="2">
        <name>Mg(2+)</name>
        <dbReference type="ChEBI" id="CHEBI:18420"/>
    </cofactor>
</comment>
<dbReference type="Ensembl" id="ENSNMLT00000049195.1">
    <property type="protein sequence ID" value="ENSNMLP00000044317.1"/>
    <property type="gene ID" value="ENSNMLG00000026823.1"/>
</dbReference>
<dbReference type="GO" id="GO:0046872">
    <property type="term" value="F:metal ion binding"/>
    <property type="evidence" value="ECO:0007669"/>
    <property type="project" value="UniProtKB-KW"/>
</dbReference>
<sequence length="155" mass="17325">FSAGEAARCGVGVLVTDSQHAGSVLLGKRKNSTGHGKYQLPGGHLEFGESWEACAEREVLEEAGVHLKHVCFAFVVNSVKLDEVYHYVTVFMRGELDRGRSAEPRNMEPDKNEGWTWTGWDEFPPNDQLFMPLADLRRQGFNPFKDQPDTQSQGS</sequence>
<evidence type="ECO:0000256" key="3">
    <source>
        <dbReference type="ARBA" id="ARBA00005582"/>
    </source>
</evidence>
<dbReference type="AlphaFoldDB" id="A0A8C6V0D7"/>
<dbReference type="PRINTS" id="PR00502">
    <property type="entry name" value="NUDIXFAMILY"/>
</dbReference>
<evidence type="ECO:0000256" key="7">
    <source>
        <dbReference type="ARBA" id="ARBA00023211"/>
    </source>
</evidence>
<keyword evidence="22" id="KW-1185">Reference proteome</keyword>
<evidence type="ECO:0000256" key="5">
    <source>
        <dbReference type="ARBA" id="ARBA00022801"/>
    </source>
</evidence>
<keyword evidence="7" id="KW-0464">Manganese</keyword>
<protein>
    <recommendedName>
        <fullName evidence="14">Nucleotide triphosphate diphosphatase NUDT15</fullName>
        <ecNumber evidence="10">3.6.1.9</ecNumber>
    </recommendedName>
    <alternativeName>
        <fullName evidence="15">MutT homolog 2</fullName>
    </alternativeName>
    <alternativeName>
        <fullName evidence="17">Nucleoside diphosphate-linked moiety X motif 15</fullName>
    </alternativeName>
    <alternativeName>
        <fullName evidence="16">Nucleoside diphosphate-linked to another moiety X hydrolase 15</fullName>
    </alternativeName>
</protein>
<comment type="function">
    <text evidence="12">May catalyze the hydrolysis of nucleoside triphosphates including dGTP, dTTP, dCTP, their oxidized forms like 8-oxo-dGTP and the prodrug thiopurine derivatives 6-thio-dGTP and 6-thio-GTP. Could also catalyze the hydrolysis of some nucleoside diphosphate derivatives. Hydrolyzes oxidized nucleosides triphosphates like 8-oxo-dGTP in vitro, but the specificity and efficiency towards these substrates are low. Therefore, the potential in vivo sanitizing role of this enzyme, that would consist in removing oxidatively damaged forms of nucleosides to prevent their incorporation into DNA, is unclear. Through the hydrolysis of thioguanosine triphosphates may participate in the catabolism of thiopurine drugs. May also have a role in DNA synthesis and cell cycle progression by stabilizing PCNA. Exhibits decapping activity towards dpCoA-capped RNAs in vitro.</text>
</comment>
<evidence type="ECO:0000256" key="10">
    <source>
        <dbReference type="ARBA" id="ARBA00038862"/>
    </source>
</evidence>
<keyword evidence="4" id="KW-0479">Metal-binding</keyword>
<evidence type="ECO:0000256" key="11">
    <source>
        <dbReference type="ARBA" id="ARBA00048667"/>
    </source>
</evidence>
<dbReference type="GO" id="GO:0035539">
    <property type="term" value="F:8-oxo-7,8-dihydrodeoxyguanosine triphosphate pyrophosphatase activity"/>
    <property type="evidence" value="ECO:0007669"/>
    <property type="project" value="TreeGrafter"/>
</dbReference>
<dbReference type="SUPFAM" id="SSF55811">
    <property type="entry name" value="Nudix"/>
    <property type="match status" value="1"/>
</dbReference>
<dbReference type="EC" id="3.6.1.9" evidence="10"/>
<reference evidence="21" key="2">
    <citation type="submission" date="2025-09" db="UniProtKB">
        <authorList>
            <consortium name="Ensembl"/>
        </authorList>
    </citation>
    <scope>IDENTIFICATION</scope>
</reference>
<evidence type="ECO:0000256" key="14">
    <source>
        <dbReference type="ARBA" id="ARBA00070687"/>
    </source>
</evidence>
<dbReference type="InterPro" id="IPR020476">
    <property type="entry name" value="Nudix_hydrolase"/>
</dbReference>
<comment type="catalytic activity">
    <reaction evidence="11">
        <text>a 5'-end CoA-ribonucleoside in mRNA + H2O = a 5'-end phospho-adenosine-phospho-ribonucleoside in mRNA + (R)-4'-phosphopantetheine + 2 H(+)</text>
        <dbReference type="Rhea" id="RHEA:67592"/>
        <dbReference type="Rhea" id="RHEA-COMP:15719"/>
        <dbReference type="Rhea" id="RHEA-COMP:17276"/>
        <dbReference type="ChEBI" id="CHEBI:15377"/>
        <dbReference type="ChEBI" id="CHEBI:15378"/>
        <dbReference type="ChEBI" id="CHEBI:61723"/>
        <dbReference type="ChEBI" id="CHEBI:144051"/>
        <dbReference type="ChEBI" id="CHEBI:172371"/>
    </reaction>
    <physiologicalReaction direction="left-to-right" evidence="11">
        <dbReference type="Rhea" id="RHEA:67593"/>
    </physiologicalReaction>
</comment>
<evidence type="ECO:0000256" key="6">
    <source>
        <dbReference type="ARBA" id="ARBA00022842"/>
    </source>
</evidence>
<evidence type="ECO:0000256" key="12">
    <source>
        <dbReference type="ARBA" id="ARBA00055812"/>
    </source>
</evidence>
<proteinExistence type="inferred from homology"/>
<evidence type="ECO:0000256" key="18">
    <source>
        <dbReference type="RuleBase" id="RU003476"/>
    </source>
</evidence>
<evidence type="ECO:0000256" key="17">
    <source>
        <dbReference type="ARBA" id="ARBA00080476"/>
    </source>
</evidence>
<evidence type="ECO:0000259" key="20">
    <source>
        <dbReference type="PROSITE" id="PS51462"/>
    </source>
</evidence>
<dbReference type="GO" id="GO:0006950">
    <property type="term" value="P:response to stress"/>
    <property type="evidence" value="ECO:0007669"/>
    <property type="project" value="UniProtKB-ARBA"/>
</dbReference>
<dbReference type="PROSITE" id="PS51462">
    <property type="entry name" value="NUDIX"/>
    <property type="match status" value="1"/>
</dbReference>
<evidence type="ECO:0000256" key="8">
    <source>
        <dbReference type="ARBA" id="ARBA00036546"/>
    </source>
</evidence>
<dbReference type="GO" id="GO:0005829">
    <property type="term" value="C:cytosol"/>
    <property type="evidence" value="ECO:0007669"/>
    <property type="project" value="TreeGrafter"/>
</dbReference>
<dbReference type="FunFam" id="3.90.79.10:FF:000034">
    <property type="entry name" value="Nucleotide triphosphate diphosphatase NUDT15"/>
    <property type="match status" value="1"/>
</dbReference>
<dbReference type="InterPro" id="IPR015797">
    <property type="entry name" value="NUDIX_hydrolase-like_dom_sf"/>
</dbReference>